<dbReference type="NCBIfam" id="TIGR00447">
    <property type="entry name" value="pth"/>
    <property type="match status" value="1"/>
</dbReference>
<dbReference type="AlphaFoldDB" id="A0A3B1CH21"/>
<reference evidence="6" key="1">
    <citation type="submission" date="2018-06" db="EMBL/GenBank/DDBJ databases">
        <authorList>
            <person name="Zhirakovskaya E."/>
        </authorList>
    </citation>
    <scope>NUCLEOTIDE SEQUENCE</scope>
</reference>
<gene>
    <name evidence="6" type="ORF">MNBD_IGNAVI01-3228</name>
</gene>
<evidence type="ECO:0000256" key="5">
    <source>
        <dbReference type="ARBA" id="ARBA00038063"/>
    </source>
</evidence>
<comment type="similarity">
    <text evidence="5">Belongs to the PTH family.</text>
</comment>
<dbReference type="EC" id="3.1.1.29" evidence="1"/>
<evidence type="ECO:0000256" key="3">
    <source>
        <dbReference type="ARBA" id="ARBA00022801"/>
    </source>
</evidence>
<dbReference type="GO" id="GO:0004045">
    <property type="term" value="F:peptidyl-tRNA hydrolase activity"/>
    <property type="evidence" value="ECO:0007669"/>
    <property type="project" value="UniProtKB-EC"/>
</dbReference>
<dbReference type="GO" id="GO:0000049">
    <property type="term" value="F:tRNA binding"/>
    <property type="evidence" value="ECO:0007669"/>
    <property type="project" value="UniProtKB-KW"/>
</dbReference>
<proteinExistence type="inferred from homology"/>
<dbReference type="EMBL" id="UOGD01000246">
    <property type="protein sequence ID" value="VAX23268.1"/>
    <property type="molecule type" value="Genomic_DNA"/>
</dbReference>
<dbReference type="Gene3D" id="3.40.50.1470">
    <property type="entry name" value="Peptidyl-tRNA hydrolase"/>
    <property type="match status" value="1"/>
</dbReference>
<keyword evidence="4" id="KW-0694">RNA-binding</keyword>
<dbReference type="FunFam" id="3.40.50.1470:FF:000001">
    <property type="entry name" value="Peptidyl-tRNA hydrolase"/>
    <property type="match status" value="1"/>
</dbReference>
<dbReference type="Pfam" id="PF01195">
    <property type="entry name" value="Pept_tRNA_hydro"/>
    <property type="match status" value="1"/>
</dbReference>
<accession>A0A3B1CH21</accession>
<dbReference type="CDD" id="cd00462">
    <property type="entry name" value="PTH"/>
    <property type="match status" value="1"/>
</dbReference>
<protein>
    <recommendedName>
        <fullName evidence="1">peptidyl-tRNA hydrolase</fullName>
        <ecNumber evidence="1">3.1.1.29</ecNumber>
    </recommendedName>
</protein>
<dbReference type="InterPro" id="IPR036416">
    <property type="entry name" value="Pept_tRNA_hydro_sf"/>
</dbReference>
<organism evidence="6">
    <name type="scientific">hydrothermal vent metagenome</name>
    <dbReference type="NCBI Taxonomy" id="652676"/>
    <lineage>
        <taxon>unclassified sequences</taxon>
        <taxon>metagenomes</taxon>
        <taxon>ecological metagenomes</taxon>
    </lineage>
</organism>
<dbReference type="InterPro" id="IPR001328">
    <property type="entry name" value="Pept_tRNA_hydro"/>
</dbReference>
<dbReference type="HAMAP" id="MF_00083">
    <property type="entry name" value="Pept_tRNA_hydro_bact"/>
    <property type="match status" value="1"/>
</dbReference>
<name>A0A3B1CH21_9ZZZZ</name>
<dbReference type="PANTHER" id="PTHR17224:SF1">
    <property type="entry name" value="PEPTIDYL-TRNA HYDROLASE"/>
    <property type="match status" value="1"/>
</dbReference>
<evidence type="ECO:0000256" key="2">
    <source>
        <dbReference type="ARBA" id="ARBA00022555"/>
    </source>
</evidence>
<dbReference type="PROSITE" id="PS01195">
    <property type="entry name" value="PEPT_TRNA_HYDROL_1"/>
    <property type="match status" value="1"/>
</dbReference>
<evidence type="ECO:0000256" key="4">
    <source>
        <dbReference type="ARBA" id="ARBA00022884"/>
    </source>
</evidence>
<keyword evidence="2" id="KW-0820">tRNA-binding</keyword>
<dbReference type="SUPFAM" id="SSF53178">
    <property type="entry name" value="Peptidyl-tRNA hydrolase-like"/>
    <property type="match status" value="1"/>
</dbReference>
<keyword evidence="3 6" id="KW-0378">Hydrolase</keyword>
<evidence type="ECO:0000256" key="1">
    <source>
        <dbReference type="ARBA" id="ARBA00013260"/>
    </source>
</evidence>
<evidence type="ECO:0000313" key="6">
    <source>
        <dbReference type="EMBL" id="VAX23268.1"/>
    </source>
</evidence>
<dbReference type="InterPro" id="IPR018171">
    <property type="entry name" value="Pept_tRNA_hydro_CS"/>
</dbReference>
<dbReference type="PANTHER" id="PTHR17224">
    <property type="entry name" value="PEPTIDYL-TRNA HYDROLASE"/>
    <property type="match status" value="1"/>
</dbReference>
<sequence>MPRAKLTKKTIKKNNLKLKTIIGLGNPGKRYQLTRHNIGFIILDAFAQKHNLEFSPGKGDYYFVGGVLDTSHFNLYKPTTYMNLSGIAVKQIIENDNVEPDEILIISDDINLDTGKIRIRESGGDGGHNGLSSVIYHLNSDKFLRLRFGVGNDFEEGKMPDYVLQNFYENEWEIIRFNVNFSVSLIEQFILGGKQLMLNYFSKEQIKNKNSKL</sequence>